<name>A0A5B6UTQ0_9ROSI</name>
<evidence type="ECO:0000313" key="3">
    <source>
        <dbReference type="Proteomes" id="UP000325315"/>
    </source>
</evidence>
<dbReference type="SUPFAM" id="SSF56672">
    <property type="entry name" value="DNA/RNA polymerases"/>
    <property type="match status" value="1"/>
</dbReference>
<reference evidence="3" key="1">
    <citation type="journal article" date="2019" name="Plant Biotechnol. J.">
        <title>Genome sequencing of the Australian wild diploid species Gossypium australe highlights disease resistance and delayed gland morphogenesis.</title>
        <authorList>
            <person name="Cai Y."/>
            <person name="Cai X."/>
            <person name="Wang Q."/>
            <person name="Wang P."/>
            <person name="Zhang Y."/>
            <person name="Cai C."/>
            <person name="Xu Y."/>
            <person name="Wang K."/>
            <person name="Zhou Z."/>
            <person name="Wang C."/>
            <person name="Geng S."/>
            <person name="Li B."/>
            <person name="Dong Q."/>
            <person name="Hou Y."/>
            <person name="Wang H."/>
            <person name="Ai P."/>
            <person name="Liu Z."/>
            <person name="Yi F."/>
            <person name="Sun M."/>
            <person name="An G."/>
            <person name="Cheng J."/>
            <person name="Zhang Y."/>
            <person name="Shi Q."/>
            <person name="Xie Y."/>
            <person name="Shi X."/>
            <person name="Chang Y."/>
            <person name="Huang F."/>
            <person name="Chen Y."/>
            <person name="Hong S."/>
            <person name="Mi L."/>
            <person name="Sun Q."/>
            <person name="Zhang L."/>
            <person name="Zhou B."/>
            <person name="Peng R."/>
            <person name="Zhang X."/>
            <person name="Liu F."/>
        </authorList>
    </citation>
    <scope>NUCLEOTIDE SEQUENCE [LARGE SCALE GENOMIC DNA]</scope>
    <source>
        <strain evidence="3">cv. PA1801</strain>
    </source>
</reference>
<keyword evidence="2" id="KW-0548">Nucleotidyltransferase</keyword>
<evidence type="ECO:0000259" key="1">
    <source>
        <dbReference type="Pfam" id="PF17919"/>
    </source>
</evidence>
<dbReference type="EMBL" id="SMMG02000009">
    <property type="protein sequence ID" value="KAA3461450.1"/>
    <property type="molecule type" value="Genomic_DNA"/>
</dbReference>
<dbReference type="PANTHER" id="PTHR34072:SF59">
    <property type="entry name" value="CCHC-TYPE INTEGRASE"/>
    <property type="match status" value="1"/>
</dbReference>
<feature type="domain" description="Reverse transcriptase/retrotransposon-derived protein RNase H-like" evidence="1">
    <location>
        <begin position="2"/>
        <end position="75"/>
    </location>
</feature>
<dbReference type="InterPro" id="IPR041577">
    <property type="entry name" value="RT_RNaseH_2"/>
</dbReference>
<dbReference type="Proteomes" id="UP000325315">
    <property type="component" value="Unassembled WGS sequence"/>
</dbReference>
<accession>A0A5B6UTQ0</accession>
<sequence length="111" mass="12666">MLTGAPLLIQLESRKEFVIYSDTSCNSLGCVLMQEGKVVAYASHQLKPHEKNNSTHDLELTTIKELNLRQRRWLELLKDYDLIIDYHLSTVNIVVHALSKKSLFALQALNS</sequence>
<dbReference type="GO" id="GO:0003964">
    <property type="term" value="F:RNA-directed DNA polymerase activity"/>
    <property type="evidence" value="ECO:0007669"/>
    <property type="project" value="UniProtKB-KW"/>
</dbReference>
<dbReference type="Pfam" id="PF17919">
    <property type="entry name" value="RT_RNaseH_2"/>
    <property type="match status" value="1"/>
</dbReference>
<comment type="caution">
    <text evidence="2">The sequence shown here is derived from an EMBL/GenBank/DDBJ whole genome shotgun (WGS) entry which is preliminary data.</text>
</comment>
<evidence type="ECO:0000313" key="2">
    <source>
        <dbReference type="EMBL" id="KAA3461450.1"/>
    </source>
</evidence>
<keyword evidence="2" id="KW-0808">Transferase</keyword>
<keyword evidence="2" id="KW-0695">RNA-directed DNA polymerase</keyword>
<dbReference type="AlphaFoldDB" id="A0A5B6UTQ0"/>
<proteinExistence type="predicted"/>
<gene>
    <name evidence="2" type="ORF">EPI10_028021</name>
</gene>
<dbReference type="PANTHER" id="PTHR34072">
    <property type="entry name" value="ENZYMATIC POLYPROTEIN-RELATED"/>
    <property type="match status" value="1"/>
</dbReference>
<organism evidence="2 3">
    <name type="scientific">Gossypium australe</name>
    <dbReference type="NCBI Taxonomy" id="47621"/>
    <lineage>
        <taxon>Eukaryota</taxon>
        <taxon>Viridiplantae</taxon>
        <taxon>Streptophyta</taxon>
        <taxon>Embryophyta</taxon>
        <taxon>Tracheophyta</taxon>
        <taxon>Spermatophyta</taxon>
        <taxon>Magnoliopsida</taxon>
        <taxon>eudicotyledons</taxon>
        <taxon>Gunneridae</taxon>
        <taxon>Pentapetalae</taxon>
        <taxon>rosids</taxon>
        <taxon>malvids</taxon>
        <taxon>Malvales</taxon>
        <taxon>Malvaceae</taxon>
        <taxon>Malvoideae</taxon>
        <taxon>Gossypium</taxon>
    </lineage>
</organism>
<dbReference type="InterPro" id="IPR043502">
    <property type="entry name" value="DNA/RNA_pol_sf"/>
</dbReference>
<protein>
    <submittedName>
        <fullName evidence="2">Reverse transcriptase</fullName>
    </submittedName>
</protein>
<dbReference type="OrthoDB" id="1909122at2759"/>
<keyword evidence="3" id="KW-1185">Reference proteome</keyword>